<dbReference type="PANTHER" id="PTHR36153">
    <property type="entry name" value="INNER MEMBRANE PROTEIN-RELATED"/>
    <property type="match status" value="1"/>
</dbReference>
<evidence type="ECO:0000259" key="5">
    <source>
        <dbReference type="Pfam" id="PF21070"/>
    </source>
</evidence>
<reference evidence="6 7" key="1">
    <citation type="journal article" date="2012" name="Science">
        <title>Ecological populations of bacteria act as socially cohesive units of antibiotic production and resistance.</title>
        <authorList>
            <person name="Cordero O.X."/>
            <person name="Wildschutte H."/>
            <person name="Kirkup B."/>
            <person name="Proehl S."/>
            <person name="Ngo L."/>
            <person name="Hussain F."/>
            <person name="Le Roux F."/>
            <person name="Mincer T."/>
            <person name="Polz M.F."/>
        </authorList>
    </citation>
    <scope>NUCLEOTIDE SEQUENCE [LARGE SCALE GENOMIC DNA]</scope>
    <source>
        <strain evidence="6 7">FF-238</strain>
    </source>
</reference>
<dbReference type="RefSeq" id="WP_017054512.1">
    <property type="nucleotide sequence ID" value="NZ_AJYW02000167.1"/>
</dbReference>
<feature type="domain" description="IcmF-related" evidence="3">
    <location>
        <begin position="502"/>
        <end position="795"/>
    </location>
</feature>
<feature type="domain" description="Type VI secretion system component TssM1 helical" evidence="5">
    <location>
        <begin position="945"/>
        <end position="1026"/>
    </location>
</feature>
<keyword evidence="1" id="KW-1133">Transmembrane helix</keyword>
<evidence type="ECO:0000256" key="1">
    <source>
        <dbReference type="SAM" id="Phobius"/>
    </source>
</evidence>
<dbReference type="InterPro" id="IPR027417">
    <property type="entry name" value="P-loop_NTPase"/>
</dbReference>
<dbReference type="InterPro" id="IPR017731">
    <property type="entry name" value="TssM1-like"/>
</dbReference>
<dbReference type="Gene3D" id="3.40.50.300">
    <property type="entry name" value="P-loop containing nucleotide triphosphate hydrolases"/>
    <property type="match status" value="1"/>
</dbReference>
<feature type="transmembrane region" description="Helical" evidence="1">
    <location>
        <begin position="51"/>
        <end position="69"/>
    </location>
</feature>
<dbReference type="AlphaFoldDB" id="A0A1E5CX14"/>
<evidence type="ECO:0000313" key="6">
    <source>
        <dbReference type="EMBL" id="OEE75060.1"/>
    </source>
</evidence>
<dbReference type="InterPro" id="IPR009612">
    <property type="entry name" value="IcmF-rel"/>
</dbReference>
<keyword evidence="7" id="KW-1185">Reference proteome</keyword>
<dbReference type="PANTHER" id="PTHR36153:SF1">
    <property type="entry name" value="TYPE VI SECRETION SYSTEM COMPONENT TSSM1"/>
    <property type="match status" value="1"/>
</dbReference>
<dbReference type="InterPro" id="IPR025743">
    <property type="entry name" value="TssM1_N"/>
</dbReference>
<accession>A0A1E5CX14</accession>
<dbReference type="EMBL" id="AJYW02000167">
    <property type="protein sequence ID" value="OEE75060.1"/>
    <property type="molecule type" value="Genomic_DNA"/>
</dbReference>
<keyword evidence="1" id="KW-0472">Membrane</keyword>
<proteinExistence type="predicted"/>
<sequence length="1172" mass="133819">MKAVFKKIWETLKKTWCWSLVLTLLISVIVVIWGAEIAIGGHAFLTATSSKVIAIILFFAIWGLSLFALDFSKKQQALSEENKEITEARAAEESIIHDSVDILKDKLNDAIATIKRAGLYGKLNDDVKYQLPWYMVIGPQNSGKTTLLECSGLDFPLNQTTGKYTRDIQSSQHCEWYFANHAVLLDAAGRFFDQASNSIEGSIWGQFLHLLNIKRRRRPINGIILTIDIQTLQNPDENEIEQHARYVRDQLQTLREKLNSDVPVYLVLTKTDKITGFDSFFSQLSREEMDQVLGVTFNEGEGQQTEYIKQEFEQLLRRLNAQLLSRLHTERDVIRRADLLQFPRQLNAIVERLSLFCELSFAETRYHTPTHLRGLYLTSVPEPEAQNIDSTSTAIGQNLGISQRALPTYKHQRGFFIRRLLEEIIFPNSELATLDEKYERTVKLRNTMFYAGSVSLIILFGGLWVSGFLSNHSKQQELLALKEQYQNRILHVSPLASSIELLPTLNTLYKATQVYSHDDKSFAERYSGLDQSNKIITTTVETYQQQLRTLLLPRIESELEKQIESNQDNREFLTKSLRAYLMLKQQEHMDKQYLEEWLALNWSYIYSGSATEQQSLQKHFKRLLNSGFEPVELNDNLIAKSRKYLREANTSELVYQMLKEDPGVEGLRDLKFSDYLGPSQLLFNNTDTVISGFYTQTGYQKIFLNKGLSEVQTLVNENWVLGTSTDLSSLEIRELYAEVEDLYFNDYIRYWQDAVNQLQIIPATDYDHAVAQITSMTGSSQPIVKLLSIIKDNTTFIDESQIADKVTKGSKKTPIGNNLTKLAASGLFSVEQRTESARKAVSRQFQSLNQLLTQSAEADIPLQDALVSINELGAKLAIINHSPNSLKSSFKLARDRMQGMPNVMNDVQISAENLPQPLSNWWKQLSSNAWGTILNSARGHAQSLYADQVVSPYTLSLAGRYPFKKSSRDVNIADFDSFFQKDGALDHFYNNTLAPFVKYRSGKMSLKKVNGQDLGLSNLFLYQFAKGLKIKRNFYGNKGSDANLNFKITPFELDASALQSTFYYGKTKVLYRHGPRQKVALNWPIQGQRQYVSFVLQDLNGTKVINKQGTGPWALFRVLDSFKVQNYKGKDVLKIDLQNRGMNAKYLIYSERTPNPFDRKMLTNFSLPKNLS</sequence>
<dbReference type="InterPro" id="IPR048677">
    <property type="entry name" value="TssM1_hel"/>
</dbReference>
<name>A0A1E5CX14_9VIBR</name>
<dbReference type="Pfam" id="PF06744">
    <property type="entry name" value="IcmF_C"/>
    <property type="match status" value="1"/>
</dbReference>
<evidence type="ECO:0000259" key="4">
    <source>
        <dbReference type="Pfam" id="PF14331"/>
    </source>
</evidence>
<protein>
    <submittedName>
        <fullName evidence="6">Secretion protein</fullName>
    </submittedName>
</protein>
<dbReference type="Pfam" id="PF21070">
    <property type="entry name" value="IcmF_helical"/>
    <property type="match status" value="1"/>
</dbReference>
<feature type="transmembrane region" description="Helical" evidence="1">
    <location>
        <begin position="20"/>
        <end position="45"/>
    </location>
</feature>
<dbReference type="Proteomes" id="UP000094165">
    <property type="component" value="Unassembled WGS sequence"/>
</dbReference>
<evidence type="ECO:0000259" key="3">
    <source>
        <dbReference type="Pfam" id="PF06761"/>
    </source>
</evidence>
<dbReference type="CDD" id="cd00882">
    <property type="entry name" value="Ras_like_GTPase"/>
    <property type="match status" value="1"/>
</dbReference>
<dbReference type="NCBIfam" id="TIGR03348">
    <property type="entry name" value="VI_IcmF"/>
    <property type="match status" value="1"/>
</dbReference>
<feature type="domain" description="Type VI secretion system IcmF C-terminal" evidence="2">
    <location>
        <begin position="1046"/>
        <end position="1151"/>
    </location>
</feature>
<dbReference type="SUPFAM" id="SSF52540">
    <property type="entry name" value="P-loop containing nucleoside triphosphate hydrolases"/>
    <property type="match status" value="1"/>
</dbReference>
<evidence type="ECO:0000259" key="2">
    <source>
        <dbReference type="Pfam" id="PF06744"/>
    </source>
</evidence>
<dbReference type="InterPro" id="IPR053156">
    <property type="entry name" value="T6SS_TssM-like"/>
</dbReference>
<keyword evidence="1" id="KW-0812">Transmembrane</keyword>
<dbReference type="Pfam" id="PF14331">
    <property type="entry name" value="IcmF-related_N"/>
    <property type="match status" value="1"/>
</dbReference>
<dbReference type="Pfam" id="PF06761">
    <property type="entry name" value="IcmF-related"/>
    <property type="match status" value="1"/>
</dbReference>
<gene>
    <name evidence="6" type="ORF">A130_17470</name>
</gene>
<feature type="transmembrane region" description="Helical" evidence="1">
    <location>
        <begin position="447"/>
        <end position="469"/>
    </location>
</feature>
<feature type="domain" description="Type VI secretion system component TssM1 N-terminal" evidence="4">
    <location>
        <begin position="202"/>
        <end position="452"/>
    </location>
</feature>
<evidence type="ECO:0000313" key="7">
    <source>
        <dbReference type="Proteomes" id="UP000094165"/>
    </source>
</evidence>
<organism evidence="6 7">
    <name type="scientific">Vibrio genomosp. F6 str. FF-238</name>
    <dbReference type="NCBI Taxonomy" id="1191298"/>
    <lineage>
        <taxon>Bacteria</taxon>
        <taxon>Pseudomonadati</taxon>
        <taxon>Pseudomonadota</taxon>
        <taxon>Gammaproteobacteria</taxon>
        <taxon>Vibrionales</taxon>
        <taxon>Vibrionaceae</taxon>
        <taxon>Vibrio</taxon>
    </lineage>
</organism>
<comment type="caution">
    <text evidence="6">The sequence shown here is derived from an EMBL/GenBank/DDBJ whole genome shotgun (WGS) entry which is preliminary data.</text>
</comment>
<dbReference type="InterPro" id="IPR010623">
    <property type="entry name" value="IcmF_C"/>
</dbReference>